<dbReference type="Proteomes" id="UP000324308">
    <property type="component" value="Plasmid unnamed2"/>
</dbReference>
<feature type="region of interest" description="Disordered" evidence="2">
    <location>
        <begin position="237"/>
        <end position="257"/>
    </location>
</feature>
<feature type="compositionally biased region" description="Low complexity" evidence="2">
    <location>
        <begin position="241"/>
        <end position="254"/>
    </location>
</feature>
<dbReference type="RefSeq" id="WP_150157852.1">
    <property type="nucleotide sequence ID" value="NZ_CP043961.1"/>
</dbReference>
<accession>A0ABX6A124</accession>
<sequence>MLPATKYRLARFLSQQELDPATGRVVGQWGTGRTDGGMTLAARYAWQFGVGEDRFWDDLKGLCRYGLSARDIAPAPGRRAVYALVLRTDAIPHDLPDDLAQQLKVWDLPEFEDPYADARYGHLTDAADAAVLSGEPEVVAVDEEGAAELDAAPRWEHPADSSAAAAAEAIRSSAKALGKEAGPRDLRCWAVADRDRAEALTHRLMTNGKTSPLNARGVSPLSGVLSTGSRGLSWSNEMGQAKTTPPAAPGKKPAFLSGDDPRAVADRVLRRAWHAWRAQLGHGKVLLPSGYWDELGRWQVASAWTDLQRTVLIALRRATEYELVELLSSSVAGVDDVGRLAAWRLWRLINDRRNAHGYGGRRRPVAQADHVTRWDHVPTAVAERARFMATPAAPADLRDRQAELREQERRREAARIAAEAELRREAERAELSSRWGLDRYTPRPQQEQPRRWASREPEAVHEAQIEDRRRLDVPLTRSRNEETYRAALARARAEKRTRRQS</sequence>
<evidence type="ECO:0000256" key="1">
    <source>
        <dbReference type="SAM" id="Coils"/>
    </source>
</evidence>
<gene>
    <name evidence="3" type="ORF">F3L20_33710</name>
</gene>
<proteinExistence type="predicted"/>
<keyword evidence="1" id="KW-0175">Coiled coil</keyword>
<feature type="compositionally biased region" description="Basic and acidic residues" evidence="2">
    <location>
        <begin position="448"/>
        <end position="474"/>
    </location>
</feature>
<reference evidence="3 4" key="1">
    <citation type="submission" date="2019-09" db="EMBL/GenBank/DDBJ databases">
        <title>Draft genome sequence of the Ebosin-producing strain Streptomyces sp. 139.</title>
        <authorList>
            <person name="Ai L."/>
            <person name="Geng M."/>
            <person name="Ma M."/>
            <person name="Bai L."/>
        </authorList>
    </citation>
    <scope>NUCLEOTIDE SEQUENCE [LARGE SCALE GENOMIC DNA]</scope>
    <source>
        <strain evidence="3 4">139</strain>
        <plasmid evidence="3 4">unnamed2</plasmid>
    </source>
</reference>
<protein>
    <submittedName>
        <fullName evidence="3">Uncharacterized protein</fullName>
    </submittedName>
</protein>
<evidence type="ECO:0000256" key="2">
    <source>
        <dbReference type="SAM" id="MobiDB-lite"/>
    </source>
</evidence>
<feature type="region of interest" description="Disordered" evidence="2">
    <location>
        <begin position="437"/>
        <end position="474"/>
    </location>
</feature>
<name>A0ABX6A124_STRTE</name>
<evidence type="ECO:0000313" key="3">
    <source>
        <dbReference type="EMBL" id="QER90581.1"/>
    </source>
</evidence>
<organism evidence="3 4">
    <name type="scientific">Streptomyces tendae</name>
    <dbReference type="NCBI Taxonomy" id="1932"/>
    <lineage>
        <taxon>Bacteria</taxon>
        <taxon>Bacillati</taxon>
        <taxon>Actinomycetota</taxon>
        <taxon>Actinomycetes</taxon>
        <taxon>Kitasatosporales</taxon>
        <taxon>Streptomycetaceae</taxon>
        <taxon>Streptomyces</taxon>
    </lineage>
</organism>
<feature type="coiled-coil region" evidence="1">
    <location>
        <begin position="397"/>
        <end position="430"/>
    </location>
</feature>
<dbReference type="EMBL" id="CP043961">
    <property type="protein sequence ID" value="QER90581.1"/>
    <property type="molecule type" value="Genomic_DNA"/>
</dbReference>
<keyword evidence="3" id="KW-0614">Plasmid</keyword>
<keyword evidence="4" id="KW-1185">Reference proteome</keyword>
<geneLocation type="plasmid" evidence="3 4">
    <name>unnamed2</name>
</geneLocation>
<evidence type="ECO:0000313" key="4">
    <source>
        <dbReference type="Proteomes" id="UP000324308"/>
    </source>
</evidence>